<reference evidence="7" key="1">
    <citation type="journal article" date="2010" name="Nat. Biotechnol.">
        <title>Draft genome sequence of the oilseed species Ricinus communis.</title>
        <authorList>
            <person name="Chan A.P."/>
            <person name="Crabtree J."/>
            <person name="Zhao Q."/>
            <person name="Lorenzi H."/>
            <person name="Orvis J."/>
            <person name="Puiu D."/>
            <person name="Melake-Berhan A."/>
            <person name="Jones K.M."/>
            <person name="Redman J."/>
            <person name="Chen G."/>
            <person name="Cahoon E.B."/>
            <person name="Gedil M."/>
            <person name="Stanke M."/>
            <person name="Haas B.J."/>
            <person name="Wortman J.R."/>
            <person name="Fraser-Liggett C.M."/>
            <person name="Ravel J."/>
            <person name="Rabinowicz P.D."/>
        </authorList>
    </citation>
    <scope>NUCLEOTIDE SEQUENCE [LARGE SCALE GENOMIC DNA]</scope>
    <source>
        <strain evidence="7">cv. Hale</strain>
    </source>
</reference>
<gene>
    <name evidence="6" type="ORF">RCOM_1676970</name>
</gene>
<dbReference type="GO" id="GO:0045492">
    <property type="term" value="P:xylan biosynthetic process"/>
    <property type="evidence" value="ECO:0000318"/>
    <property type="project" value="GO_Central"/>
</dbReference>
<dbReference type="GO" id="GO:0000139">
    <property type="term" value="C:Golgi membrane"/>
    <property type="evidence" value="ECO:0007669"/>
    <property type="project" value="UniProtKB-SubCell"/>
</dbReference>
<dbReference type="GO" id="GO:0005794">
    <property type="term" value="C:Golgi apparatus"/>
    <property type="evidence" value="ECO:0000318"/>
    <property type="project" value="GO_Central"/>
</dbReference>
<dbReference type="OrthoDB" id="1896682at2759"/>
<protein>
    <submittedName>
        <fullName evidence="6">Uncharacterized protein</fullName>
    </submittedName>
</protein>
<evidence type="ECO:0000256" key="1">
    <source>
        <dbReference type="ARBA" id="ARBA00004194"/>
    </source>
</evidence>
<proteinExistence type="predicted"/>
<feature type="transmembrane region" description="Helical" evidence="5">
    <location>
        <begin position="21"/>
        <end position="43"/>
    </location>
</feature>
<keyword evidence="2 5" id="KW-0812">Transmembrane</keyword>
<dbReference type="PANTHER" id="PTHR31444">
    <property type="entry name" value="OS11G0490100 PROTEIN"/>
    <property type="match status" value="1"/>
</dbReference>
<sequence>MKKQQSIYSEMKSHRQFLSERPWFLAVLIAVSFTAALLIAGSITSSSSSRPFLCSLSGAYTTAATEDYAATPTQLLAILHYATSRVVPQQSRAEISLSFDVLQSLAPCNFLVFGLGHDSLMWTSLNPRGNTLFLEEDPKWVHTVLQRAPNLRAHVVKYPTQLHEADKLLASYKEEKECMGPDVRLKGNTECKLALNTLPDEVYGKEWDVIMIDAPRGYFAQAPGRMGAIFSAAVMSRARTRPGVTHVFLHDVDRRVEKLYAMEFLCKKYLVKGVSRLWHFEIPSLANRNDSDPFTSFC</sequence>
<comment type="subcellular location">
    <subcellularLocation>
        <location evidence="1">Golgi apparatus membrane</location>
        <topology evidence="1">Single-pass membrane protein</topology>
    </subcellularLocation>
</comment>
<evidence type="ECO:0000256" key="4">
    <source>
        <dbReference type="ARBA" id="ARBA00023136"/>
    </source>
</evidence>
<evidence type="ECO:0000313" key="7">
    <source>
        <dbReference type="Proteomes" id="UP000008311"/>
    </source>
</evidence>
<keyword evidence="4 5" id="KW-0472">Membrane</keyword>
<organism evidence="6 7">
    <name type="scientific">Ricinus communis</name>
    <name type="common">Castor bean</name>
    <dbReference type="NCBI Taxonomy" id="3988"/>
    <lineage>
        <taxon>Eukaryota</taxon>
        <taxon>Viridiplantae</taxon>
        <taxon>Streptophyta</taxon>
        <taxon>Embryophyta</taxon>
        <taxon>Tracheophyta</taxon>
        <taxon>Spermatophyta</taxon>
        <taxon>Magnoliopsida</taxon>
        <taxon>eudicotyledons</taxon>
        <taxon>Gunneridae</taxon>
        <taxon>Pentapetalae</taxon>
        <taxon>rosids</taxon>
        <taxon>fabids</taxon>
        <taxon>Malpighiales</taxon>
        <taxon>Euphorbiaceae</taxon>
        <taxon>Acalyphoideae</taxon>
        <taxon>Acalypheae</taxon>
        <taxon>Ricinus</taxon>
    </lineage>
</organism>
<dbReference type="eggNOG" id="ENOG502QST5">
    <property type="taxonomic scope" value="Eukaryota"/>
</dbReference>
<dbReference type="Proteomes" id="UP000008311">
    <property type="component" value="Unassembled WGS sequence"/>
</dbReference>
<evidence type="ECO:0000256" key="3">
    <source>
        <dbReference type="ARBA" id="ARBA00022989"/>
    </source>
</evidence>
<dbReference type="GO" id="GO:0009834">
    <property type="term" value="P:plant-type secondary cell wall biogenesis"/>
    <property type="evidence" value="ECO:0000318"/>
    <property type="project" value="GO_Central"/>
</dbReference>
<evidence type="ECO:0000256" key="2">
    <source>
        <dbReference type="ARBA" id="ARBA00022692"/>
    </source>
</evidence>
<dbReference type="InterPro" id="IPR006514">
    <property type="entry name" value="IRX15/GXM/AGM"/>
</dbReference>
<keyword evidence="7" id="KW-1185">Reference proteome</keyword>
<dbReference type="Pfam" id="PF21729">
    <property type="entry name" value="IRX15_IRX15L_GXM"/>
    <property type="match status" value="1"/>
</dbReference>
<dbReference type="NCBIfam" id="TIGR01627">
    <property type="entry name" value="A_thal_3515"/>
    <property type="match status" value="1"/>
</dbReference>
<dbReference type="AlphaFoldDB" id="B9RBH4"/>
<evidence type="ECO:0000313" key="6">
    <source>
        <dbReference type="EMBL" id="EEF50895.1"/>
    </source>
</evidence>
<keyword evidence="3 5" id="KW-1133">Transmembrane helix</keyword>
<evidence type="ECO:0000256" key="5">
    <source>
        <dbReference type="SAM" id="Phobius"/>
    </source>
</evidence>
<dbReference type="KEGG" id="rcu:8271443"/>
<accession>B9RBH4</accession>
<dbReference type="STRING" id="3988.B9RBH4"/>
<dbReference type="InParanoid" id="B9RBH4"/>
<name>B9RBH4_RICCO</name>
<dbReference type="EMBL" id="EQ973774">
    <property type="protein sequence ID" value="EEF50895.1"/>
    <property type="molecule type" value="Genomic_DNA"/>
</dbReference>